<keyword evidence="5" id="KW-1185">Reference proteome</keyword>
<evidence type="ECO:0000259" key="2">
    <source>
        <dbReference type="Pfam" id="PF23635"/>
    </source>
</evidence>
<reference evidence="4" key="3">
    <citation type="submission" date="2018-08" db="UniProtKB">
        <authorList>
            <consortium name="EnsemblPlants"/>
        </authorList>
    </citation>
    <scope>IDENTIFICATION</scope>
    <source>
        <strain evidence="4">cv. Bd21</strain>
    </source>
</reference>
<reference evidence="3" key="2">
    <citation type="submission" date="2017-06" db="EMBL/GenBank/DDBJ databases">
        <title>WGS assembly of Brachypodium distachyon.</title>
        <authorList>
            <consortium name="The International Brachypodium Initiative"/>
            <person name="Lucas S."/>
            <person name="Harmon-Smith M."/>
            <person name="Lail K."/>
            <person name="Tice H."/>
            <person name="Grimwood J."/>
            <person name="Bruce D."/>
            <person name="Barry K."/>
            <person name="Shu S."/>
            <person name="Lindquist E."/>
            <person name="Wang M."/>
            <person name="Pitluck S."/>
            <person name="Vogel J.P."/>
            <person name="Garvin D.F."/>
            <person name="Mockler T.C."/>
            <person name="Schmutz J."/>
            <person name="Rokhsar D."/>
            <person name="Bevan M.W."/>
        </authorList>
    </citation>
    <scope>NUCLEOTIDE SEQUENCE</scope>
    <source>
        <strain evidence="3">Bd21</strain>
    </source>
</reference>
<dbReference type="Gene3D" id="1.20.1280.50">
    <property type="match status" value="1"/>
</dbReference>
<evidence type="ECO:0000313" key="5">
    <source>
        <dbReference type="Proteomes" id="UP000008810"/>
    </source>
</evidence>
<dbReference type="STRING" id="15368.I1HW22"/>
<dbReference type="SUPFAM" id="SSF81383">
    <property type="entry name" value="F-box domain"/>
    <property type="match status" value="1"/>
</dbReference>
<accession>I1HW22</accession>
<gene>
    <name evidence="4" type="primary">LOC104583398</name>
    <name evidence="3" type="ORF">BRADI_3g00580v3</name>
</gene>
<dbReference type="KEGG" id="bdi:104583398"/>
<dbReference type="InterPro" id="IPR056594">
    <property type="entry name" value="AT5G49610-like_b-prop"/>
</dbReference>
<dbReference type="GeneID" id="104583398"/>
<dbReference type="InterPro" id="IPR036047">
    <property type="entry name" value="F-box-like_dom_sf"/>
</dbReference>
<evidence type="ECO:0000313" key="3">
    <source>
        <dbReference type="EMBL" id="KQJ92770.1"/>
    </source>
</evidence>
<dbReference type="HOGENOM" id="CLU_017945_2_2_1"/>
<evidence type="ECO:0000259" key="1">
    <source>
        <dbReference type="Pfam" id="PF00646"/>
    </source>
</evidence>
<dbReference type="Proteomes" id="UP000008810">
    <property type="component" value="Chromosome 3"/>
</dbReference>
<dbReference type="AlphaFoldDB" id="I1HW22"/>
<proteinExistence type="predicted"/>
<protein>
    <submittedName>
        <fullName evidence="3 4">Uncharacterized protein</fullName>
    </submittedName>
</protein>
<dbReference type="EMBL" id="CM000882">
    <property type="protein sequence ID" value="KQJ92770.1"/>
    <property type="molecule type" value="Genomic_DNA"/>
</dbReference>
<dbReference type="PANTHER" id="PTHR32133">
    <property type="entry name" value="OS07G0120400 PROTEIN"/>
    <property type="match status" value="1"/>
</dbReference>
<dbReference type="Pfam" id="PF00646">
    <property type="entry name" value="F-box"/>
    <property type="match status" value="1"/>
</dbReference>
<dbReference type="eggNOG" id="ENOG502RRNW">
    <property type="taxonomic scope" value="Eukaryota"/>
</dbReference>
<sequence length="409" mass="45361">MSRRRHSTPAPATLAPLDDEDLLREILLRLPPSPSSLPRASLVCKLWRGILSDPGFGRRFRKHHRIPPLLGCFVKDLGMAPVFSPLLDPPDRIPAPLPENLADPSSWSSTHRRLSFSFHGCRHGIALLLDHRRNEAVLWDPLTGVQRRVCFPPGLGFAGGAQSGIVWNAAVLRTASADDHDDCRLTPFKLVLACRDDKFTKEFVCLYESNTGVWGDVISITTTDRIGLKSPSVLVGNTLCWLVSGGGILEFDFERQTLVVIDEPTDLHATDPYPGMIHRSFQILRGEDGGLGLAVLSDSEQSIQLWARKSDSDGVGSWVLRKTVQLDERFSRPEGTQKRLWMPGYDEDTNAIFLSLDSDDFMLQLESMQFTCLHRNGLEIFRTYHPYAGFYTAGRGIAGGDGGAENVNA</sequence>
<dbReference type="OrthoDB" id="605595at2759"/>
<dbReference type="PANTHER" id="PTHR32133:SF357">
    <property type="entry name" value="F-BOX DOMAIN-CONTAINING PROTEIN"/>
    <property type="match status" value="1"/>
</dbReference>
<evidence type="ECO:0000313" key="4">
    <source>
        <dbReference type="EnsemblPlants" id="KQJ92770"/>
    </source>
</evidence>
<reference evidence="3 4" key="1">
    <citation type="journal article" date="2010" name="Nature">
        <title>Genome sequencing and analysis of the model grass Brachypodium distachyon.</title>
        <authorList>
            <consortium name="International Brachypodium Initiative"/>
        </authorList>
    </citation>
    <scope>NUCLEOTIDE SEQUENCE [LARGE SCALE GENOMIC DNA]</scope>
    <source>
        <strain evidence="3">Bd21</strain>
        <strain evidence="4">cv. Bd21</strain>
    </source>
</reference>
<dbReference type="Gramene" id="KQJ92770">
    <property type="protein sequence ID" value="KQJ92770"/>
    <property type="gene ID" value="BRADI_3g00580v3"/>
</dbReference>
<organism evidence="3">
    <name type="scientific">Brachypodium distachyon</name>
    <name type="common">Purple false brome</name>
    <name type="synonym">Trachynia distachya</name>
    <dbReference type="NCBI Taxonomy" id="15368"/>
    <lineage>
        <taxon>Eukaryota</taxon>
        <taxon>Viridiplantae</taxon>
        <taxon>Streptophyta</taxon>
        <taxon>Embryophyta</taxon>
        <taxon>Tracheophyta</taxon>
        <taxon>Spermatophyta</taxon>
        <taxon>Magnoliopsida</taxon>
        <taxon>Liliopsida</taxon>
        <taxon>Poales</taxon>
        <taxon>Poaceae</taxon>
        <taxon>BOP clade</taxon>
        <taxon>Pooideae</taxon>
        <taxon>Stipodae</taxon>
        <taxon>Brachypodieae</taxon>
        <taxon>Brachypodium</taxon>
    </lineage>
</organism>
<dbReference type="EnsemblPlants" id="KQJ92770">
    <property type="protein sequence ID" value="KQJ92770"/>
    <property type="gene ID" value="BRADI_3g00580v3"/>
</dbReference>
<feature type="domain" description="F-box protein AT5G49610-like beta-propeller" evidence="2">
    <location>
        <begin position="121"/>
        <end position="370"/>
    </location>
</feature>
<dbReference type="InterPro" id="IPR001810">
    <property type="entry name" value="F-box_dom"/>
</dbReference>
<dbReference type="RefSeq" id="XP_010233654.1">
    <property type="nucleotide sequence ID" value="XM_010235352.3"/>
</dbReference>
<dbReference type="Pfam" id="PF23635">
    <property type="entry name" value="Beta-prop_AT5G49610-like"/>
    <property type="match status" value="1"/>
</dbReference>
<dbReference type="OMA" id="NYSRNHA"/>
<feature type="domain" description="F-box" evidence="1">
    <location>
        <begin position="20"/>
        <end position="58"/>
    </location>
</feature>
<name>I1HW22_BRADI</name>